<dbReference type="Gene3D" id="2.40.50.140">
    <property type="entry name" value="Nucleic acid-binding proteins"/>
    <property type="match status" value="1"/>
</dbReference>
<evidence type="ECO:0000256" key="5">
    <source>
        <dbReference type="ARBA" id="ARBA00022695"/>
    </source>
</evidence>
<dbReference type="GO" id="GO:0005524">
    <property type="term" value="F:ATP binding"/>
    <property type="evidence" value="ECO:0007669"/>
    <property type="project" value="InterPro"/>
</dbReference>
<gene>
    <name evidence="13" type="ORF">AAJ76_7500010334</name>
</gene>
<dbReference type="VEuPathDB" id="MicrosporidiaDB:AAJ76_7500010334"/>
<dbReference type="SUPFAM" id="SSF50249">
    <property type="entry name" value="Nucleic acid-binding proteins"/>
    <property type="match status" value="1"/>
</dbReference>
<evidence type="ECO:0000256" key="4">
    <source>
        <dbReference type="ARBA" id="ARBA00022679"/>
    </source>
</evidence>
<dbReference type="OrthoDB" id="200924at2759"/>
<dbReference type="EC" id="2.7.7.50" evidence="2"/>
<comment type="subcellular location">
    <subcellularLocation>
        <location evidence="1">Nucleus</location>
    </subcellularLocation>
</comment>
<evidence type="ECO:0000313" key="13">
    <source>
        <dbReference type="EMBL" id="KKO74395.1"/>
    </source>
</evidence>
<dbReference type="CDD" id="cd07895">
    <property type="entry name" value="Adenylation_mRNA_capping"/>
    <property type="match status" value="1"/>
</dbReference>
<evidence type="ECO:0000256" key="2">
    <source>
        <dbReference type="ARBA" id="ARBA00012475"/>
    </source>
</evidence>
<dbReference type="GeneID" id="36321313"/>
<dbReference type="InterPro" id="IPR012340">
    <property type="entry name" value="NA-bd_OB-fold"/>
</dbReference>
<keyword evidence="5" id="KW-0548">Nucleotidyltransferase</keyword>
<feature type="domain" description="mRNA capping enzyme adenylation" evidence="11">
    <location>
        <begin position="38"/>
        <end position="200"/>
    </location>
</feature>
<dbReference type="Pfam" id="PF03919">
    <property type="entry name" value="mRNA_cap_C"/>
    <property type="match status" value="1"/>
</dbReference>
<evidence type="ECO:0000256" key="6">
    <source>
        <dbReference type="ARBA" id="ARBA00022741"/>
    </source>
</evidence>
<evidence type="ECO:0000256" key="9">
    <source>
        <dbReference type="ARBA" id="ARBA00023242"/>
    </source>
</evidence>
<keyword evidence="9" id="KW-0539">Nucleus</keyword>
<accession>A0A0F9WC32</accession>
<evidence type="ECO:0000256" key="10">
    <source>
        <dbReference type="ARBA" id="ARBA00044624"/>
    </source>
</evidence>
<keyword evidence="6" id="KW-0547">Nucleotide-binding</keyword>
<dbReference type="PANTHER" id="PTHR10367:SF17">
    <property type="entry name" value="MRNA-CAPPING ENZYME"/>
    <property type="match status" value="1"/>
</dbReference>
<dbReference type="GO" id="GO:0005634">
    <property type="term" value="C:nucleus"/>
    <property type="evidence" value="ECO:0007669"/>
    <property type="project" value="UniProtKB-SubCell"/>
</dbReference>
<keyword evidence="14" id="KW-1185">Reference proteome</keyword>
<dbReference type="EMBL" id="JPQZ01000076">
    <property type="protein sequence ID" value="KKO74395.1"/>
    <property type="molecule type" value="Genomic_DNA"/>
</dbReference>
<dbReference type="InterPro" id="IPR013846">
    <property type="entry name" value="mRNA_cap_enzyme_C"/>
</dbReference>
<proteinExistence type="predicted"/>
<dbReference type="SUPFAM" id="SSF56091">
    <property type="entry name" value="DNA ligase/mRNA capping enzyme, catalytic domain"/>
    <property type="match status" value="1"/>
</dbReference>
<keyword evidence="8" id="KW-0342">GTP-binding</keyword>
<name>A0A0F9WC32_9MICR</name>
<protein>
    <recommendedName>
        <fullName evidence="2">mRNA guanylyltransferase</fullName>
        <ecNumber evidence="2">2.7.7.50</ecNumber>
    </recommendedName>
</protein>
<evidence type="ECO:0000256" key="7">
    <source>
        <dbReference type="ARBA" id="ARBA00023042"/>
    </source>
</evidence>
<comment type="caution">
    <text evidence="13">The sequence shown here is derived from an EMBL/GenBank/DDBJ whole genome shotgun (WGS) entry which is preliminary data.</text>
</comment>
<keyword evidence="7" id="KW-0506">mRNA capping</keyword>
<keyword evidence="4" id="KW-0808">Transferase</keyword>
<dbReference type="VEuPathDB" id="MicrosporidiaDB:G9O61_00g012840"/>
<reference evidence="13 14" key="1">
    <citation type="journal article" date="2015" name="Environ. Microbiol.">
        <title>Genome analyses suggest the presence of polyploidy and recent human-driven expansions in eight global populations of the honeybee pathogen Nosema ceranae.</title>
        <authorList>
            <person name="Pelin A."/>
            <person name="Selman M."/>
            <person name="Aris-Brosou S."/>
            <person name="Farinelli L."/>
            <person name="Corradi N."/>
        </authorList>
    </citation>
    <scope>NUCLEOTIDE SEQUENCE [LARGE SCALE GENOMIC DNA]</scope>
    <source>
        <strain evidence="13 14">PA08 1199</strain>
    </source>
</reference>
<dbReference type="Pfam" id="PF01331">
    <property type="entry name" value="mRNA_cap_enzyme"/>
    <property type="match status" value="1"/>
</dbReference>
<evidence type="ECO:0000256" key="3">
    <source>
        <dbReference type="ARBA" id="ARBA00022664"/>
    </source>
</evidence>
<dbReference type="RefSeq" id="XP_024330137.1">
    <property type="nucleotide sequence ID" value="XM_024476360.1"/>
</dbReference>
<sequence length="323" mass="38633">MEIGQKVDKDVKFNIFKRVNELLNIDNPIFAYKFIGNHPISLTNDNIILLLKNDYMVCEKSDGVRMLCLTIDNKIYFYDRKNDVYEIQYDNLNIGNSIIDGELFYDHKKKLNYGIFDCLVYNNEIITDKPLLKRLYYCEQFVTSIDFNINFYVKSMYKSYGFLEIYNQIKNLNHKNDGLIFTPVNDKYILYKRGTHLKWKPPEINTIDFRLKQRKAGLYALTCTYKNNEIIFDYFETDHNDLDGKIGEFVFDKEKIVNDIENDILKIGGWVLYKIREDKNTPNHYRVVNNILESLDDNLDIEELSRYYKPMRNNYKIRETLKK</sequence>
<dbReference type="GO" id="GO:0005525">
    <property type="term" value="F:GTP binding"/>
    <property type="evidence" value="ECO:0007669"/>
    <property type="project" value="UniProtKB-KW"/>
</dbReference>
<evidence type="ECO:0000256" key="1">
    <source>
        <dbReference type="ARBA" id="ARBA00004123"/>
    </source>
</evidence>
<dbReference type="Proteomes" id="UP000034350">
    <property type="component" value="Unassembled WGS sequence"/>
</dbReference>
<dbReference type="GO" id="GO:0004484">
    <property type="term" value="F:mRNA guanylyltransferase activity"/>
    <property type="evidence" value="ECO:0007669"/>
    <property type="project" value="UniProtKB-EC"/>
</dbReference>
<evidence type="ECO:0000259" key="11">
    <source>
        <dbReference type="Pfam" id="PF01331"/>
    </source>
</evidence>
<dbReference type="Gene3D" id="3.30.470.30">
    <property type="entry name" value="DNA ligase/mRNA capping enzyme"/>
    <property type="match status" value="1"/>
</dbReference>
<dbReference type="InterPro" id="IPR051029">
    <property type="entry name" value="mRNA_Capping_Enz/RNA_Phosphat"/>
</dbReference>
<feature type="domain" description="mRNA capping enzyme C-terminal" evidence="12">
    <location>
        <begin position="231"/>
        <end position="304"/>
    </location>
</feature>
<evidence type="ECO:0000313" key="14">
    <source>
        <dbReference type="Proteomes" id="UP000034350"/>
    </source>
</evidence>
<dbReference type="VEuPathDB" id="MicrosporidiaDB:NCER_100759"/>
<organism evidence="13 14">
    <name type="scientific">Vairimorpha ceranae</name>
    <dbReference type="NCBI Taxonomy" id="40302"/>
    <lineage>
        <taxon>Eukaryota</taxon>
        <taxon>Fungi</taxon>
        <taxon>Fungi incertae sedis</taxon>
        <taxon>Microsporidia</taxon>
        <taxon>Nosematidae</taxon>
        <taxon>Vairimorpha</taxon>
    </lineage>
</organism>
<keyword evidence="3" id="KW-0507">mRNA processing</keyword>
<evidence type="ECO:0000256" key="8">
    <source>
        <dbReference type="ARBA" id="ARBA00023134"/>
    </source>
</evidence>
<dbReference type="PANTHER" id="PTHR10367">
    <property type="entry name" value="MRNA-CAPPING ENZYME"/>
    <property type="match status" value="1"/>
</dbReference>
<evidence type="ECO:0000259" key="12">
    <source>
        <dbReference type="Pfam" id="PF03919"/>
    </source>
</evidence>
<dbReference type="InterPro" id="IPR001339">
    <property type="entry name" value="mRNA_cap_enzyme_adenylation"/>
</dbReference>
<dbReference type="GO" id="GO:0006370">
    <property type="term" value="P:7-methylguanosine mRNA capping"/>
    <property type="evidence" value="ECO:0007669"/>
    <property type="project" value="UniProtKB-KW"/>
</dbReference>
<dbReference type="AlphaFoldDB" id="A0A0F9WC32"/>
<comment type="catalytic activity">
    <reaction evidence="10">
        <text>a 5'-end diphospho-ribonucleoside in mRNA + GTP + H(+) = a 5'-end (5'-triphosphoguanosine)-ribonucleoside in mRNA + diphosphate</text>
        <dbReference type="Rhea" id="RHEA:67012"/>
        <dbReference type="Rhea" id="RHEA-COMP:17165"/>
        <dbReference type="Rhea" id="RHEA-COMP:17166"/>
        <dbReference type="ChEBI" id="CHEBI:15378"/>
        <dbReference type="ChEBI" id="CHEBI:33019"/>
        <dbReference type="ChEBI" id="CHEBI:37565"/>
        <dbReference type="ChEBI" id="CHEBI:167616"/>
        <dbReference type="ChEBI" id="CHEBI:167617"/>
        <dbReference type="EC" id="2.7.7.50"/>
    </reaction>
    <physiologicalReaction direction="left-to-right" evidence="10">
        <dbReference type="Rhea" id="RHEA:67013"/>
    </physiologicalReaction>
</comment>